<evidence type="ECO:0000313" key="1">
    <source>
        <dbReference type="EMBL" id="OKH49044.1"/>
    </source>
</evidence>
<name>A0A1U7J7A9_9CYAN</name>
<gene>
    <name evidence="1" type="ORF">NIES30_07680</name>
</gene>
<dbReference type="STRING" id="549789.NIES30_07680"/>
<accession>A0A1U7J7A9</accession>
<dbReference type="Proteomes" id="UP000185557">
    <property type="component" value="Unassembled WGS sequence"/>
</dbReference>
<proteinExistence type="predicted"/>
<organism evidence="1 2">
    <name type="scientific">Phormidium tenue NIES-30</name>
    <dbReference type="NCBI Taxonomy" id="549789"/>
    <lineage>
        <taxon>Bacteria</taxon>
        <taxon>Bacillati</taxon>
        <taxon>Cyanobacteriota</taxon>
        <taxon>Cyanophyceae</taxon>
        <taxon>Oscillatoriophycideae</taxon>
        <taxon>Oscillatoriales</taxon>
        <taxon>Oscillatoriaceae</taxon>
        <taxon>Phormidium</taxon>
    </lineage>
</organism>
<protein>
    <submittedName>
        <fullName evidence="1">Uncharacterized protein</fullName>
    </submittedName>
</protein>
<dbReference type="OrthoDB" id="525141at2"/>
<evidence type="ECO:0000313" key="2">
    <source>
        <dbReference type="Proteomes" id="UP000185557"/>
    </source>
</evidence>
<dbReference type="EMBL" id="MRCG01000004">
    <property type="protein sequence ID" value="OKH49044.1"/>
    <property type="molecule type" value="Genomic_DNA"/>
</dbReference>
<dbReference type="AlphaFoldDB" id="A0A1U7J7A9"/>
<keyword evidence="2" id="KW-1185">Reference proteome</keyword>
<comment type="caution">
    <text evidence="1">The sequence shown here is derived from an EMBL/GenBank/DDBJ whole genome shotgun (WGS) entry which is preliminary data.</text>
</comment>
<dbReference type="RefSeq" id="WP_073607825.1">
    <property type="nucleotide sequence ID" value="NZ_MRCG01000004.1"/>
</dbReference>
<reference evidence="1 2" key="1">
    <citation type="submission" date="2016-11" db="EMBL/GenBank/DDBJ databases">
        <title>Draft Genome Sequences of Nine Cyanobacterial Strains from Diverse Habitats.</title>
        <authorList>
            <person name="Zhu T."/>
            <person name="Hou S."/>
            <person name="Lu X."/>
            <person name="Hess W.R."/>
        </authorList>
    </citation>
    <scope>NUCLEOTIDE SEQUENCE [LARGE SCALE GENOMIC DNA]</scope>
    <source>
        <strain evidence="1 2">NIES-30</strain>
    </source>
</reference>
<sequence length="100" mass="11748">MILTENEDAADLQTNQKFAQSLSQASIFKRYDNHYLYTFPSEALVPHPMVDPLEVSQNMSNEYWKPMYQETFRFLTQIEFKSRSLEQINEVSDLPVVQPV</sequence>